<evidence type="ECO:0000313" key="5">
    <source>
        <dbReference type="Proteomes" id="UP000245488"/>
    </source>
</evidence>
<dbReference type="InterPro" id="IPR052021">
    <property type="entry name" value="Type-I_RS_S_subunit"/>
</dbReference>
<dbReference type="Gene3D" id="3.40.50.150">
    <property type="entry name" value="Vaccinia Virus protein VP39"/>
    <property type="match status" value="1"/>
</dbReference>
<dbReference type="PANTHER" id="PTHR30408">
    <property type="entry name" value="TYPE-1 RESTRICTION ENZYME ECOKI SPECIFICITY PROTEIN"/>
    <property type="match status" value="1"/>
</dbReference>
<accession>A0A317G5B6</accession>
<dbReference type="SUPFAM" id="SSF116734">
    <property type="entry name" value="DNA methylase specificity domain"/>
    <property type="match status" value="1"/>
</dbReference>
<dbReference type="AlphaFoldDB" id="A0A317G5B6"/>
<dbReference type="Gene3D" id="3.90.220.20">
    <property type="entry name" value="DNA methylase specificity domains"/>
    <property type="match status" value="1"/>
</dbReference>
<proteinExistence type="predicted"/>
<dbReference type="InterPro" id="IPR003356">
    <property type="entry name" value="DNA_methylase_A-5"/>
</dbReference>
<dbReference type="PANTHER" id="PTHR30408:SF12">
    <property type="entry name" value="TYPE I RESTRICTION ENZYME MJAVIII SPECIFICITY SUBUNIT"/>
    <property type="match status" value="1"/>
</dbReference>
<dbReference type="InterPro" id="IPR044946">
    <property type="entry name" value="Restrct_endonuc_typeI_TRD_sf"/>
</dbReference>
<evidence type="ECO:0000256" key="1">
    <source>
        <dbReference type="ARBA" id="ARBA00022747"/>
    </source>
</evidence>
<dbReference type="Pfam" id="PF02384">
    <property type="entry name" value="N6_Mtase"/>
    <property type="match status" value="1"/>
</dbReference>
<evidence type="ECO:0000256" key="2">
    <source>
        <dbReference type="ARBA" id="ARBA00023125"/>
    </source>
</evidence>
<organism evidence="4 5">
    <name type="scientific">Butyrivibrio fibrisolvens</name>
    <dbReference type="NCBI Taxonomy" id="831"/>
    <lineage>
        <taxon>Bacteria</taxon>
        <taxon>Bacillati</taxon>
        <taxon>Bacillota</taxon>
        <taxon>Clostridia</taxon>
        <taxon>Lachnospirales</taxon>
        <taxon>Lachnospiraceae</taxon>
        <taxon>Butyrivibrio</taxon>
    </lineage>
</organism>
<keyword evidence="2" id="KW-0238">DNA-binding</keyword>
<dbReference type="InterPro" id="IPR029063">
    <property type="entry name" value="SAM-dependent_MTases_sf"/>
</dbReference>
<sequence length="479" mass="54868">MDKYRSLIEFIKKEYGVAYYEEESTINTLNDFDISITSSKNKKSIAKYFEIKEKKDDKQWSFIVCPSSYLYATNFKKYREQLLEDNNITGIFTLKNIFFKYSTIPIAVLILGNKTDDVWLTSAASIDDIIALMSDLQNYSRPVFRTKVLDASNFTPEFYNIAIKKVVDELDKVDTKALQDIADIIGGRTAKPYQIVENGIPYLRGRNLQNGKITAVNDYISEEYVEEFADVLLEEGDIILQKHFGYHKIAKVTSNDLPAIASGGLIIIRTFGVAEDYLFTYLTSETGNTIFRNQLHRIEHGTVVRSICLSDLRSIRVPVFDKATMDSISRIDEVGIDKLSSVVSKLDFTSKQSFNADRQRSHISNTITSLIKSGWNDRDVIKDAEVSKDGARKMIADLLLMDNDNPLAIIEVKDHLLSVKPNWMFQIKELMEKGKYNIPIAILALNNYYEIHYQDKVFKQIEPPTKDFLRLIISGKEEY</sequence>
<evidence type="ECO:0000313" key="4">
    <source>
        <dbReference type="EMBL" id="PWT28747.1"/>
    </source>
</evidence>
<reference evidence="4 5" key="1">
    <citation type="submission" date="2017-09" db="EMBL/GenBank/DDBJ databases">
        <title>High-quality draft genome sequence of Butyrivibrio fibrisolvens INBov1, isolated from cow rumen.</title>
        <authorList>
            <person name="Rodriguez Hernaez J."/>
            <person name="Rivarola M."/>
            <person name="Paniego N."/>
            <person name="Cravero S."/>
            <person name="Ceron Cucchi M."/>
            <person name="Martinez M.C."/>
        </authorList>
    </citation>
    <scope>NUCLEOTIDE SEQUENCE [LARGE SCALE GENOMIC DNA]</scope>
    <source>
        <strain evidence="4 5">INBov1</strain>
    </source>
</reference>
<keyword evidence="5" id="KW-1185">Reference proteome</keyword>
<dbReference type="EMBL" id="NXNG01000001">
    <property type="protein sequence ID" value="PWT28747.1"/>
    <property type="molecule type" value="Genomic_DNA"/>
</dbReference>
<dbReference type="SUPFAM" id="SSF53335">
    <property type="entry name" value="S-adenosyl-L-methionine-dependent methyltransferases"/>
    <property type="match status" value="1"/>
</dbReference>
<dbReference type="GO" id="GO:0009307">
    <property type="term" value="P:DNA restriction-modification system"/>
    <property type="evidence" value="ECO:0007669"/>
    <property type="project" value="UniProtKB-KW"/>
</dbReference>
<keyword evidence="1" id="KW-0680">Restriction system</keyword>
<protein>
    <recommendedName>
        <fullName evidence="3">DNA methylase adenine-specific domain-containing protein</fullName>
    </recommendedName>
</protein>
<gene>
    <name evidence="4" type="ORF">CPT75_17350</name>
</gene>
<name>A0A317G5B6_BUTFI</name>
<comment type="caution">
    <text evidence="4">The sequence shown here is derived from an EMBL/GenBank/DDBJ whole genome shotgun (WGS) entry which is preliminary data.</text>
</comment>
<dbReference type="Proteomes" id="UP000245488">
    <property type="component" value="Chromosome"/>
</dbReference>
<dbReference type="GO" id="GO:0008170">
    <property type="term" value="F:N-methyltransferase activity"/>
    <property type="evidence" value="ECO:0007669"/>
    <property type="project" value="InterPro"/>
</dbReference>
<dbReference type="RefSeq" id="WP_192575435.1">
    <property type="nucleotide sequence ID" value="NZ_CM009896.1"/>
</dbReference>
<evidence type="ECO:0000259" key="3">
    <source>
        <dbReference type="Pfam" id="PF02384"/>
    </source>
</evidence>
<dbReference type="GO" id="GO:0003677">
    <property type="term" value="F:DNA binding"/>
    <property type="evidence" value="ECO:0007669"/>
    <property type="project" value="UniProtKB-KW"/>
</dbReference>
<feature type="domain" description="DNA methylase adenine-specific" evidence="3">
    <location>
        <begin position="15"/>
        <end position="124"/>
    </location>
</feature>